<evidence type="ECO:0000313" key="1">
    <source>
        <dbReference type="EMBL" id="SEL08700.1"/>
    </source>
</evidence>
<keyword evidence="1" id="KW-0031">Aminopeptidase</keyword>
<sequence length="364" mass="40840">MITRILHAPRLAAVGFIVWLGGCANLGYYAQAVDGHMNIQNRVRPIHSIIADPEADPGLKRTLTLVARLREFASRELKLPDNQSFTTYADLGRRYAIWNVSAAPELSIEPEKWCFVAAGCVSYRGFFSEAEAQRFAEELRAKGYDVSVGGVRTYSTLGWFKDPILNTFLGYSDAELAQLIFHELAHQMVYVQDDSTFNESFATAVELEGIARWLGQHGAEDQRAAFDASQKRKAASTAIMLDYRKRLEELYASSQSLAEKRVGKARILGELREKLSSLETDKARSASYDKWLTLHLNNAFLASVSTYTHWVPAFHALLARHEGDIGQFYETVRELSRLPKAERTTLLHSTDGRTLSASNTDPQE</sequence>
<dbReference type="Pfam" id="PF10023">
    <property type="entry name" value="Aminopep"/>
    <property type="match status" value="1"/>
</dbReference>
<keyword evidence="1" id="KW-0645">Protease</keyword>
<accession>A0A1H7MBI7</accession>
<dbReference type="EMBL" id="FOBH01000005">
    <property type="protein sequence ID" value="SEL08700.1"/>
    <property type="molecule type" value="Genomic_DNA"/>
</dbReference>
<dbReference type="PROSITE" id="PS51257">
    <property type="entry name" value="PROKAR_LIPOPROTEIN"/>
    <property type="match status" value="1"/>
</dbReference>
<name>A0A1H7MBI7_9PROT</name>
<dbReference type="InterPro" id="IPR014553">
    <property type="entry name" value="Aminopept"/>
</dbReference>
<keyword evidence="2" id="KW-1185">Reference proteome</keyword>
<dbReference type="STRING" id="1233.SAMN05216387_10515"/>
<organism evidence="1 2">
    <name type="scientific">Nitrosovibrio tenuis</name>
    <dbReference type="NCBI Taxonomy" id="1233"/>
    <lineage>
        <taxon>Bacteria</taxon>
        <taxon>Pseudomonadati</taxon>
        <taxon>Pseudomonadota</taxon>
        <taxon>Betaproteobacteria</taxon>
        <taxon>Nitrosomonadales</taxon>
        <taxon>Nitrosomonadaceae</taxon>
        <taxon>Nitrosovibrio</taxon>
    </lineage>
</organism>
<protein>
    <submittedName>
        <fullName evidence="1">Predicted aminopeptidase</fullName>
    </submittedName>
</protein>
<dbReference type="GO" id="GO:0004177">
    <property type="term" value="F:aminopeptidase activity"/>
    <property type="evidence" value="ECO:0007669"/>
    <property type="project" value="UniProtKB-KW"/>
</dbReference>
<dbReference type="RefSeq" id="WP_090828489.1">
    <property type="nucleotide sequence ID" value="NZ_FOBH01000005.1"/>
</dbReference>
<dbReference type="AlphaFoldDB" id="A0A1H7MBI7"/>
<proteinExistence type="predicted"/>
<dbReference type="OrthoDB" id="357991at2"/>
<dbReference type="Proteomes" id="UP000198620">
    <property type="component" value="Unassembled WGS sequence"/>
</dbReference>
<evidence type="ECO:0000313" key="2">
    <source>
        <dbReference type="Proteomes" id="UP000198620"/>
    </source>
</evidence>
<keyword evidence="1" id="KW-0378">Hydrolase</keyword>
<dbReference type="PIRSF" id="PIRSF029285">
    <property type="entry name" value="Aminopept"/>
    <property type="match status" value="1"/>
</dbReference>
<reference evidence="1 2" key="1">
    <citation type="submission" date="2016-10" db="EMBL/GenBank/DDBJ databases">
        <authorList>
            <person name="de Groot N.N."/>
        </authorList>
    </citation>
    <scope>NUCLEOTIDE SEQUENCE [LARGE SCALE GENOMIC DNA]</scope>
    <source>
        <strain evidence="1 2">Nv1</strain>
    </source>
</reference>
<gene>
    <name evidence="1" type="ORF">SAMN05216387_10515</name>
</gene>